<keyword evidence="3" id="KW-1185">Reference proteome</keyword>
<dbReference type="InterPro" id="IPR010982">
    <property type="entry name" value="Lambda_DNA-bd_dom_sf"/>
</dbReference>
<dbReference type="Pfam" id="PF13560">
    <property type="entry name" value="HTH_31"/>
    <property type="match status" value="1"/>
</dbReference>
<name>A0A941IKH5_9ACTN</name>
<dbReference type="InterPro" id="IPR001387">
    <property type="entry name" value="Cro/C1-type_HTH"/>
</dbReference>
<sequence>MPFTASWTQKALADELSRLRKARGYSVRDVAERTGWSIAKISRGENGVSKLNPLDVRLLAALYEVDDADVDRLCEMARDSIADAWWRRYERWLSPTFLEFLAYEADAARAWSVQTMFVPGLLQTSDYVKAILSIGPVRDPDRNDADYEVRLRRQRRLDEPEPIHLTALIAESVLHWQFGGPDVMRGQLTHLCTMAERRNVSVRVIPFAHPIPIYPVDLFESGGSAPAVVFSETQWGTPFTEDPIELRQARREIERLEAAALTERESSKMIERRIRELD</sequence>
<dbReference type="GO" id="GO:0003677">
    <property type="term" value="F:DNA binding"/>
    <property type="evidence" value="ECO:0007669"/>
    <property type="project" value="InterPro"/>
</dbReference>
<dbReference type="PROSITE" id="PS50943">
    <property type="entry name" value="HTH_CROC1"/>
    <property type="match status" value="1"/>
</dbReference>
<evidence type="ECO:0000313" key="2">
    <source>
        <dbReference type="EMBL" id="MBR7826721.1"/>
    </source>
</evidence>
<dbReference type="SUPFAM" id="SSF47413">
    <property type="entry name" value="lambda repressor-like DNA-binding domains"/>
    <property type="match status" value="1"/>
</dbReference>
<organism evidence="2 3">
    <name type="scientific">Actinospica acidithermotolerans</name>
    <dbReference type="NCBI Taxonomy" id="2828514"/>
    <lineage>
        <taxon>Bacteria</taxon>
        <taxon>Bacillati</taxon>
        <taxon>Actinomycetota</taxon>
        <taxon>Actinomycetes</taxon>
        <taxon>Catenulisporales</taxon>
        <taxon>Actinospicaceae</taxon>
        <taxon>Actinospica</taxon>
    </lineage>
</organism>
<gene>
    <name evidence="2" type="ORF">KDK95_10435</name>
</gene>
<dbReference type="CDD" id="cd00093">
    <property type="entry name" value="HTH_XRE"/>
    <property type="match status" value="1"/>
</dbReference>
<dbReference type="SMART" id="SM00530">
    <property type="entry name" value="HTH_XRE"/>
    <property type="match status" value="1"/>
</dbReference>
<dbReference type="Pfam" id="PF19054">
    <property type="entry name" value="DUF5753"/>
    <property type="match status" value="1"/>
</dbReference>
<reference evidence="2" key="1">
    <citation type="submission" date="2021-04" db="EMBL/GenBank/DDBJ databases">
        <title>Genome based classification of Actinospica acidithermotolerans sp. nov., an actinobacterium isolated from an Indonesian hot spring.</title>
        <authorList>
            <person name="Kusuma A.B."/>
            <person name="Putra K.E."/>
            <person name="Nafisah S."/>
            <person name="Loh J."/>
            <person name="Nouioui I."/>
            <person name="Goodfellow M."/>
        </authorList>
    </citation>
    <scope>NUCLEOTIDE SEQUENCE</scope>
    <source>
        <strain evidence="2">MGRD01-02</strain>
    </source>
</reference>
<comment type="caution">
    <text evidence="2">The sequence shown here is derived from an EMBL/GenBank/DDBJ whole genome shotgun (WGS) entry which is preliminary data.</text>
</comment>
<accession>A0A941IKH5</accession>
<protein>
    <submittedName>
        <fullName evidence="2">Helix-turn-helix domain-containing protein</fullName>
    </submittedName>
</protein>
<evidence type="ECO:0000259" key="1">
    <source>
        <dbReference type="PROSITE" id="PS50943"/>
    </source>
</evidence>
<evidence type="ECO:0000313" key="3">
    <source>
        <dbReference type="Proteomes" id="UP000676325"/>
    </source>
</evidence>
<feature type="domain" description="HTH cro/C1-type" evidence="1">
    <location>
        <begin position="16"/>
        <end position="70"/>
    </location>
</feature>
<dbReference type="Gene3D" id="1.10.260.40">
    <property type="entry name" value="lambda repressor-like DNA-binding domains"/>
    <property type="match status" value="1"/>
</dbReference>
<dbReference type="AlphaFoldDB" id="A0A941IKH5"/>
<dbReference type="InterPro" id="IPR043917">
    <property type="entry name" value="DUF5753"/>
</dbReference>
<dbReference type="RefSeq" id="WP_212517870.1">
    <property type="nucleotide sequence ID" value="NZ_JAGSOH010000022.1"/>
</dbReference>
<proteinExistence type="predicted"/>
<dbReference type="EMBL" id="JAGSOH010000022">
    <property type="protein sequence ID" value="MBR7826721.1"/>
    <property type="molecule type" value="Genomic_DNA"/>
</dbReference>
<dbReference type="Proteomes" id="UP000676325">
    <property type="component" value="Unassembled WGS sequence"/>
</dbReference>